<keyword evidence="4" id="KW-1185">Reference proteome</keyword>
<accession>A0ABU7F2N7</accession>
<dbReference type="PROSITE" id="PS50053">
    <property type="entry name" value="UBIQUITIN_2"/>
    <property type="match status" value="1"/>
</dbReference>
<evidence type="ECO:0000313" key="4">
    <source>
        <dbReference type="Proteomes" id="UP001352852"/>
    </source>
</evidence>
<dbReference type="InterPro" id="IPR000626">
    <property type="entry name" value="Ubiquitin-like_dom"/>
</dbReference>
<name>A0ABU7F2N7_9TELE</name>
<feature type="compositionally biased region" description="Basic and acidic residues" evidence="1">
    <location>
        <begin position="103"/>
        <end position="121"/>
    </location>
</feature>
<feature type="region of interest" description="Disordered" evidence="1">
    <location>
        <begin position="93"/>
        <end position="121"/>
    </location>
</feature>
<evidence type="ECO:0000313" key="3">
    <source>
        <dbReference type="EMBL" id="MED6293723.1"/>
    </source>
</evidence>
<reference evidence="3 4" key="1">
    <citation type="submission" date="2021-06" db="EMBL/GenBank/DDBJ databases">
        <authorList>
            <person name="Palmer J.M."/>
        </authorList>
    </citation>
    <scope>NUCLEOTIDE SEQUENCE [LARGE SCALE GENOMIC DNA]</scope>
    <source>
        <strain evidence="3 4">CL_MEX2019</strain>
        <tissue evidence="3">Muscle</tissue>
    </source>
</reference>
<dbReference type="InterPro" id="IPR029071">
    <property type="entry name" value="Ubiquitin-like_domsf"/>
</dbReference>
<gene>
    <name evidence="3" type="ORF">CHARACLAT_013569</name>
</gene>
<sequence>MATIYQVLVIVENGKRLTIDLCNTDEQMQRMTVGELKKKIEERIPQTAGCREEDMILICKDKCLKGDSSLLSEYGILHMSVIHMGISLPDGRGPLPPWTDDGLGDKEGDTRRSKECLIPDV</sequence>
<dbReference type="CDD" id="cd17039">
    <property type="entry name" value="Ubl_ubiquitin_like"/>
    <property type="match status" value="1"/>
</dbReference>
<dbReference type="EMBL" id="JAHUTJ010074757">
    <property type="protein sequence ID" value="MED6293723.1"/>
    <property type="molecule type" value="Genomic_DNA"/>
</dbReference>
<comment type="caution">
    <text evidence="3">The sequence shown here is derived from an EMBL/GenBank/DDBJ whole genome shotgun (WGS) entry which is preliminary data.</text>
</comment>
<evidence type="ECO:0000256" key="1">
    <source>
        <dbReference type="SAM" id="MobiDB-lite"/>
    </source>
</evidence>
<dbReference type="Gene3D" id="3.10.20.90">
    <property type="entry name" value="Phosphatidylinositol 3-kinase Catalytic Subunit, Chain A, domain 1"/>
    <property type="match status" value="1"/>
</dbReference>
<protein>
    <recommendedName>
        <fullName evidence="2">Ubiquitin-like domain-containing protein</fullName>
    </recommendedName>
</protein>
<evidence type="ECO:0000259" key="2">
    <source>
        <dbReference type="PROSITE" id="PS50053"/>
    </source>
</evidence>
<dbReference type="Proteomes" id="UP001352852">
    <property type="component" value="Unassembled WGS sequence"/>
</dbReference>
<proteinExistence type="predicted"/>
<organism evidence="3 4">
    <name type="scientific">Characodon lateralis</name>
    <dbReference type="NCBI Taxonomy" id="208331"/>
    <lineage>
        <taxon>Eukaryota</taxon>
        <taxon>Metazoa</taxon>
        <taxon>Chordata</taxon>
        <taxon>Craniata</taxon>
        <taxon>Vertebrata</taxon>
        <taxon>Euteleostomi</taxon>
        <taxon>Actinopterygii</taxon>
        <taxon>Neopterygii</taxon>
        <taxon>Teleostei</taxon>
        <taxon>Neoteleostei</taxon>
        <taxon>Acanthomorphata</taxon>
        <taxon>Ovalentaria</taxon>
        <taxon>Atherinomorphae</taxon>
        <taxon>Cyprinodontiformes</taxon>
        <taxon>Goodeidae</taxon>
        <taxon>Characodon</taxon>
    </lineage>
</organism>
<dbReference type="SUPFAM" id="SSF54236">
    <property type="entry name" value="Ubiquitin-like"/>
    <property type="match status" value="1"/>
</dbReference>
<feature type="domain" description="Ubiquitin-like" evidence="2">
    <location>
        <begin position="32"/>
        <end position="91"/>
    </location>
</feature>